<protein>
    <submittedName>
        <fullName evidence="9">Histone-lysine N-methyltransferase ATX2</fullName>
    </submittedName>
</protein>
<evidence type="ECO:0000256" key="1">
    <source>
        <dbReference type="ARBA" id="ARBA00004123"/>
    </source>
</evidence>
<keyword evidence="9" id="KW-0489">Methyltransferase</keyword>
<name>M7Z1J8_TRIUA</name>
<dbReference type="Pfam" id="PF00856">
    <property type="entry name" value="SET"/>
    <property type="match status" value="1"/>
</dbReference>
<dbReference type="Pfam" id="PF13832">
    <property type="entry name" value="zf-HC5HC2H_2"/>
    <property type="match status" value="1"/>
</dbReference>
<dbReference type="eggNOG" id="KOG4443">
    <property type="taxonomic scope" value="Eukaryota"/>
</dbReference>
<dbReference type="InterPro" id="IPR046341">
    <property type="entry name" value="SET_dom_sf"/>
</dbReference>
<dbReference type="InterPro" id="IPR031731">
    <property type="entry name" value="CX9C"/>
</dbReference>
<feature type="compositionally biased region" description="Basic residues" evidence="8">
    <location>
        <begin position="1063"/>
        <end position="1081"/>
    </location>
</feature>
<feature type="region of interest" description="Disordered" evidence="8">
    <location>
        <begin position="577"/>
        <end position="597"/>
    </location>
</feature>
<keyword evidence="2" id="KW-0479">Metal-binding</keyword>
<dbReference type="STRING" id="4572.M7Z1J8"/>
<accession>M7Z1J8</accession>
<dbReference type="OMA" id="HENEGQC"/>
<dbReference type="Pfam" id="PF16860">
    <property type="entry name" value="CX9C"/>
    <property type="match status" value="1"/>
</dbReference>
<evidence type="ECO:0000256" key="3">
    <source>
        <dbReference type="ARBA" id="ARBA00022771"/>
    </source>
</evidence>
<keyword evidence="9" id="KW-0808">Transferase</keyword>
<dbReference type="eggNOG" id="KOG0954">
    <property type="taxonomic scope" value="Eukaryota"/>
</dbReference>
<dbReference type="InterPro" id="IPR013083">
    <property type="entry name" value="Znf_RING/FYVE/PHD"/>
</dbReference>
<dbReference type="GO" id="GO:0042800">
    <property type="term" value="F:histone H3K4 methyltransferase activity"/>
    <property type="evidence" value="ECO:0007669"/>
    <property type="project" value="TreeGrafter"/>
</dbReference>
<feature type="region of interest" description="Disordered" evidence="8">
    <location>
        <begin position="1344"/>
        <end position="1384"/>
    </location>
</feature>
<comment type="subcellular location">
    <subcellularLocation>
        <location evidence="1">Nucleus</location>
    </subcellularLocation>
</comment>
<dbReference type="GO" id="GO:0035097">
    <property type="term" value="C:histone methyltransferase complex"/>
    <property type="evidence" value="ECO:0007669"/>
    <property type="project" value="TreeGrafter"/>
</dbReference>
<dbReference type="CDD" id="cd15571">
    <property type="entry name" value="ePHD"/>
    <property type="match status" value="1"/>
</dbReference>
<evidence type="ECO:0000256" key="7">
    <source>
        <dbReference type="ARBA" id="ARBA00023242"/>
    </source>
</evidence>
<evidence type="ECO:0000256" key="2">
    <source>
        <dbReference type="ARBA" id="ARBA00022723"/>
    </source>
</evidence>
<evidence type="ECO:0000256" key="4">
    <source>
        <dbReference type="ARBA" id="ARBA00022833"/>
    </source>
</evidence>
<dbReference type="PANTHER" id="PTHR45838:SF4">
    <property type="entry name" value="HISTONE-LYSINE N-METHYLTRANSFERASE TRITHORAX"/>
    <property type="match status" value="1"/>
</dbReference>
<dbReference type="PROSITE" id="PS50280">
    <property type="entry name" value="SET"/>
    <property type="match status" value="1"/>
</dbReference>
<reference evidence="9" key="1">
    <citation type="journal article" date="2013" name="Nature">
        <title>Draft genome of the wheat A-genome progenitor Triticum urartu.</title>
        <authorList>
            <person name="Ling H.Q."/>
            <person name="Zhao S."/>
            <person name="Liu D."/>
            <person name="Wang J."/>
            <person name="Sun H."/>
            <person name="Zhang C."/>
            <person name="Fan H."/>
            <person name="Li D."/>
            <person name="Dong L."/>
            <person name="Tao Y."/>
            <person name="Gao C."/>
            <person name="Wu H."/>
            <person name="Li Y."/>
            <person name="Cui Y."/>
            <person name="Guo X."/>
            <person name="Zheng S."/>
            <person name="Wang B."/>
            <person name="Yu K."/>
            <person name="Liang Q."/>
            <person name="Yang W."/>
            <person name="Lou X."/>
            <person name="Chen J."/>
            <person name="Feng M."/>
            <person name="Jian J."/>
            <person name="Zhang X."/>
            <person name="Luo G."/>
            <person name="Jiang Y."/>
            <person name="Liu J."/>
            <person name="Wang Z."/>
            <person name="Sha Y."/>
            <person name="Zhang B."/>
            <person name="Wu H."/>
            <person name="Tang D."/>
            <person name="Shen Q."/>
            <person name="Xue P."/>
            <person name="Zou S."/>
            <person name="Wang X."/>
            <person name="Liu X."/>
            <person name="Wang F."/>
            <person name="Yang Y."/>
            <person name="An X."/>
            <person name="Dong Z."/>
            <person name="Zhang K."/>
            <person name="Zhang X."/>
            <person name="Luo M.C."/>
            <person name="Dvorak J."/>
            <person name="Tong Y."/>
            <person name="Wang J."/>
            <person name="Yang H."/>
            <person name="Li Z."/>
            <person name="Wang D."/>
            <person name="Zhang A."/>
            <person name="Wang J."/>
        </authorList>
    </citation>
    <scope>NUCLEOTIDE SEQUENCE</scope>
</reference>
<dbReference type="GO" id="GO:0032259">
    <property type="term" value="P:methylation"/>
    <property type="evidence" value="ECO:0007669"/>
    <property type="project" value="UniProtKB-KW"/>
</dbReference>
<evidence type="ECO:0000256" key="5">
    <source>
        <dbReference type="ARBA" id="ARBA00023015"/>
    </source>
</evidence>
<feature type="region of interest" description="Disordered" evidence="8">
    <location>
        <begin position="1039"/>
        <end position="1097"/>
    </location>
</feature>
<dbReference type="SUPFAM" id="SSF82199">
    <property type="entry name" value="SET domain"/>
    <property type="match status" value="1"/>
</dbReference>
<dbReference type="Gene3D" id="2.170.270.10">
    <property type="entry name" value="SET domain"/>
    <property type="match status" value="1"/>
</dbReference>
<feature type="compositionally biased region" description="Polar residues" evidence="8">
    <location>
        <begin position="1052"/>
        <end position="1061"/>
    </location>
</feature>
<dbReference type="EMBL" id="KD276672">
    <property type="protein sequence ID" value="EMS46225.1"/>
    <property type="molecule type" value="Genomic_DNA"/>
</dbReference>
<dbReference type="Gene3D" id="3.30.40.10">
    <property type="entry name" value="Zinc/RING finger domain, C3HC4 (zinc finger)"/>
    <property type="match status" value="1"/>
</dbReference>
<evidence type="ECO:0000313" key="9">
    <source>
        <dbReference type="EMBL" id="EMS46225.1"/>
    </source>
</evidence>
<dbReference type="PROSITE" id="PS51805">
    <property type="entry name" value="EPHD"/>
    <property type="match status" value="1"/>
</dbReference>
<dbReference type="PROSITE" id="PS51808">
    <property type="entry name" value="CHCH"/>
    <property type="match status" value="1"/>
</dbReference>
<evidence type="ECO:0000256" key="6">
    <source>
        <dbReference type="ARBA" id="ARBA00023163"/>
    </source>
</evidence>
<dbReference type="Pfam" id="PF16135">
    <property type="entry name" value="TDBD"/>
    <property type="match status" value="1"/>
</dbReference>
<feature type="region of interest" description="Disordered" evidence="8">
    <location>
        <begin position="1"/>
        <end position="27"/>
    </location>
</feature>
<keyword evidence="6" id="KW-0804">Transcription</keyword>
<gene>
    <name evidence="9" type="ORF">TRIUR3_21779</name>
</gene>
<keyword evidence="3" id="KW-0863">Zinc-finger</keyword>
<keyword evidence="4" id="KW-0862">Zinc</keyword>
<dbReference type="GO" id="GO:0008270">
    <property type="term" value="F:zinc ion binding"/>
    <property type="evidence" value="ECO:0007669"/>
    <property type="project" value="UniProtKB-KW"/>
</dbReference>
<dbReference type="InterPro" id="IPR034732">
    <property type="entry name" value="EPHD"/>
</dbReference>
<dbReference type="InterPro" id="IPR032308">
    <property type="entry name" value="TDBD"/>
</dbReference>
<dbReference type="InterPro" id="IPR001214">
    <property type="entry name" value="SET_dom"/>
</dbReference>
<keyword evidence="7" id="KW-0539">Nucleus</keyword>
<dbReference type="GO" id="GO:0045893">
    <property type="term" value="P:positive regulation of DNA-templated transcription"/>
    <property type="evidence" value="ECO:0007669"/>
    <property type="project" value="TreeGrafter"/>
</dbReference>
<sequence length="1793" mass="196099">MPDRLLPTPTPWSQPARSGRSSNPLLAQAPGTYYSYPHLSRAPDLKSPLHTPSASNANNAAAGAIDLARAYTPLGGALPKYPRHGLSAGSGPEQSSLGALFLNKSSSNVQVNLPGESSTSTIDGMPHGAVQFQDSSAAQMMQKLASKPAPRHQPTPLTDRIRVSCLNVGGELFVGDAGLFGVLCSCHQLRMSVAKFCEHAGGPAEKAGEIVLMENGMSIAHWFKYCVGVGSYVTDSNCDRPEWACIDPSPEGYRLKSLLVRNTSMEKVGLFNGYGKGTGPINGTVYSNDLRKSTGPISGTVYSNDLHNEGRGHTTIEKLGNKRDETYYRSADVHTSFARNFALLQNSETNLGLAKNHTFNAVHLNQISRPSGSPYITASTSAHHNGNHSSHNYADLLENNFGASFRNPAPRSPVVFSNDTRAGRYNFPNKILQDSLSSASNTELKLGQSSYHQSLTALFPSAQSTLIDFQRPQSHLPSVTQNHCPRQTVKVSKNMGEHNEPPVGRGTSEQSNGVANAINRSEGGKVTDAAAKNSFISIFLSHLERNSEAIDDILKSSEHSLPKGLDGAYSSYHSKIASSQVEPRANDNRSKLASTSIHTERISDDRALSVALSGSSKVVPLANSQNSLIHSDCRSHLLPRQPNAGSSKVCDGAYSSYHSKSANRQVEPRASDNHSNLVSTSIHTKRISDGIALSVAPSGYASKVVPLANSHEPLIHSDCQSHLLHSQPNAGSSKICAGVPCPANCRTGNHASDISHQAPCICDKTGCMSFAPAPLSYQGHRCVLEIISCSLLAMCALLMGFITEGCGFSKHCNDRIDQSGSSLQKCKHDVQLPTKCVGESEKLRCQCSSSAQTPLLKAVSNKMTNQLFAPISERLKNVSEESVANASSSYIAVTEKDGSCRGSGVCKERLKSGFSSGSSSAVVTKFPASPEFNNTSSCADKYGVEHKKLMFDEGSRTEKCLSSSYDVPISTGCEKSLNSSSTFHLDTSKVKRKYYQISDGITLKDKGKQQRSETRRKSRRLKCSEEYLVSDDCTRKITLQSSENGDPPRPQNEASSYSCSVSKIKRKHTTMQRNKPVKRSHTHQEILKGGEQSDGEGIMVGELNSSDEKKQVEDMSTLVRTKHQQEGSRMSARKPPKYVSINCILNEPKSENVCSEVPLLDSSLIATGITDDNRKIPKIAPLSLVLKKAKRCNAVKTPCNTENIHSCEEKSAVRPVDLGEGEPIGPTDVETSQLSVQTSRKGFRNRRSSVSVDRIKKCEESANRSARGPCGDKQNVVQACEAHQACYGVLKVPRGQWFCRPCKTKANAQDTVCVLCGYGGGAMTRALNAQKILTSLRKGLRVTSRADKHVKHDPSYASRSTSLENVSRVDKQRSVDNAHEENTVSSSWTANHNSSLLVPQTSRWVHVVCGLWTPGTKCPNPTTMSAFDLSGALPAKSDYACSMCDRAGGSFMMCRDVNCSVTFHAWCAHQRGLLQSDPEGEHNEYIGFYGRCLNHATNRVNPEKCLRSNEWTCARTEGFKGRKGEGCSGSNHKKPQVKSSECSVSQEQINAWLRINGSKPCIRRQSKGWKHLVVYKSGIHGLGLYTSEFIPRGSMVIEYVGEIVGQRVADKREIEYHSGKRQQYKSVCYFFKIDKEHIIDATRKGGIARFINHSCMVPNCVAKIISVKNEKKVVFFSERHIDPGEEITYDYHFNQEDEGERIPCFCRSFSCRRMGRKAGLYINPKKFGGIVKPCMMEMTAFLNCLALNKQIDEKCTRQKELLITCTQAQKGRPKNAAKTINYHLQRLGRDKFH</sequence>
<evidence type="ECO:0000256" key="8">
    <source>
        <dbReference type="SAM" id="MobiDB-lite"/>
    </source>
</evidence>
<feature type="compositionally biased region" description="Basic and acidic residues" evidence="8">
    <location>
        <begin position="1344"/>
        <end position="1354"/>
    </location>
</feature>
<keyword evidence="5" id="KW-0805">Transcription regulation</keyword>
<feature type="compositionally biased region" description="Polar residues" evidence="8">
    <location>
        <begin position="11"/>
        <end position="25"/>
    </location>
</feature>
<organism evidence="9">
    <name type="scientific">Triticum urartu</name>
    <name type="common">Red wild einkorn</name>
    <name type="synonym">Crithodium urartu</name>
    <dbReference type="NCBI Taxonomy" id="4572"/>
    <lineage>
        <taxon>Eukaryota</taxon>
        <taxon>Viridiplantae</taxon>
        <taxon>Streptophyta</taxon>
        <taxon>Embryophyta</taxon>
        <taxon>Tracheophyta</taxon>
        <taxon>Spermatophyta</taxon>
        <taxon>Magnoliopsida</taxon>
        <taxon>Liliopsida</taxon>
        <taxon>Poales</taxon>
        <taxon>Poaceae</taxon>
        <taxon>BOP clade</taxon>
        <taxon>Pooideae</taxon>
        <taxon>Triticodae</taxon>
        <taxon>Triticeae</taxon>
        <taxon>Triticinae</taxon>
        <taxon>Triticum</taxon>
    </lineage>
</organism>
<feature type="compositionally biased region" description="Basic and acidic residues" evidence="8">
    <location>
        <begin position="1367"/>
        <end position="1382"/>
    </location>
</feature>
<dbReference type="CDD" id="cd10518">
    <property type="entry name" value="SET_SETD1-like"/>
    <property type="match status" value="1"/>
</dbReference>
<proteinExistence type="predicted"/>
<dbReference type="SMART" id="SM00317">
    <property type="entry name" value="SET"/>
    <property type="match status" value="1"/>
</dbReference>
<dbReference type="PANTHER" id="PTHR45838">
    <property type="entry name" value="HISTONE-LYSINE-N-METHYLTRANSFERASE 2 KMT2 FAMILY MEMBER"/>
    <property type="match status" value="1"/>
</dbReference>